<evidence type="ECO:0000313" key="1">
    <source>
        <dbReference type="EMBL" id="SFM50234.1"/>
    </source>
</evidence>
<proteinExistence type="predicted"/>
<dbReference type="EMBL" id="FOUB01000032">
    <property type="protein sequence ID" value="SFM50234.1"/>
    <property type="molecule type" value="Genomic_DNA"/>
</dbReference>
<name>A0A1I4RD84_9PROT</name>
<sequence length="116" mass="13425">MDTLQAALDEEINPLTPRGLVLVREIEVIERIQQRYFDIHPPHNLPVGNIHLLPPDKDLGPLGEEIVFLREIQEVIRIGLGANVVEWVSQAVSQTPYDIKSKKDAWWTCRRFLYRS</sequence>
<dbReference type="AlphaFoldDB" id="A0A1I4RD84"/>
<evidence type="ECO:0000313" key="2">
    <source>
        <dbReference type="Proteomes" id="UP000183287"/>
    </source>
</evidence>
<organism evidence="1 2">
    <name type="scientific">Nitrosomonas communis</name>
    <dbReference type="NCBI Taxonomy" id="44574"/>
    <lineage>
        <taxon>Bacteria</taxon>
        <taxon>Pseudomonadati</taxon>
        <taxon>Pseudomonadota</taxon>
        <taxon>Betaproteobacteria</taxon>
        <taxon>Nitrosomonadales</taxon>
        <taxon>Nitrosomonadaceae</taxon>
        <taxon>Nitrosomonas</taxon>
    </lineage>
</organism>
<reference evidence="2" key="1">
    <citation type="submission" date="2016-10" db="EMBL/GenBank/DDBJ databases">
        <authorList>
            <person name="Varghese N."/>
            <person name="Submissions S."/>
        </authorList>
    </citation>
    <scope>NUCLEOTIDE SEQUENCE [LARGE SCALE GENOMIC DNA]</scope>
    <source>
        <strain evidence="2">Nm44</strain>
    </source>
</reference>
<keyword evidence="2" id="KW-1185">Reference proteome</keyword>
<protein>
    <submittedName>
        <fullName evidence="1">Uncharacterized protein</fullName>
    </submittedName>
</protein>
<dbReference type="Proteomes" id="UP000183287">
    <property type="component" value="Unassembled WGS sequence"/>
</dbReference>
<gene>
    <name evidence="1" type="ORF">SAMN05421863_103216</name>
</gene>
<accession>A0A1I4RD84</accession>